<protein>
    <recommendedName>
        <fullName evidence="1">Enoyl reductase (ER) domain-containing protein</fullName>
    </recommendedName>
</protein>
<feature type="domain" description="Enoyl reductase (ER)" evidence="1">
    <location>
        <begin position="12"/>
        <end position="329"/>
    </location>
</feature>
<dbReference type="STRING" id="5539.A0A3E2HI99"/>
<name>A0A3E2HI99_SCYLI</name>
<dbReference type="Gene3D" id="3.90.180.10">
    <property type="entry name" value="Medium-chain alcohol dehydrogenases, catalytic domain"/>
    <property type="match status" value="1"/>
</dbReference>
<keyword evidence="3" id="KW-1185">Reference proteome</keyword>
<sequence length="339" mass="37175">MQAIHVEKLIKGPQDLEVTQVALPSPHDNQYVVEIRACGANFFDLLQIRGKYQWQPPLPWIAGSEFSGVILSTPKNNKWRRFAKGDKVFGSSQGAFAEQICVEEAHLQPIPKGWRFTEAAALYLTGPTAHVAIDLRAKTQPGDWALIHGAAGGVGLSAIQFAKARGAKVIATATTERNLAVCKSFGADHVIDYVAKPEWDKQVMRITAGHGVDVVFDPVGTISQSMKCAAFDARLVAIGFVGGQIEAIKVNRILLKNISIVGLHWGAYAQFDPHMIPKVWEGLFKLIEEGKYRSTVFQEDNVKAFVGLEHVGRALKLLEDKESWGKVVIEVASSGKLRL</sequence>
<dbReference type="PANTHER" id="PTHR43677:SF4">
    <property type="entry name" value="QUINONE OXIDOREDUCTASE-LIKE PROTEIN 2"/>
    <property type="match status" value="1"/>
</dbReference>
<feature type="non-terminal residue" evidence="2">
    <location>
        <position position="1"/>
    </location>
</feature>
<dbReference type="OMA" id="EPTRYPF"/>
<dbReference type="GO" id="GO:0016491">
    <property type="term" value="F:oxidoreductase activity"/>
    <property type="evidence" value="ECO:0007669"/>
    <property type="project" value="InterPro"/>
</dbReference>
<dbReference type="InterPro" id="IPR013149">
    <property type="entry name" value="ADH-like_C"/>
</dbReference>
<organism evidence="2 3">
    <name type="scientific">Scytalidium lignicola</name>
    <name type="common">Hyphomycete</name>
    <dbReference type="NCBI Taxonomy" id="5539"/>
    <lineage>
        <taxon>Eukaryota</taxon>
        <taxon>Fungi</taxon>
        <taxon>Dikarya</taxon>
        <taxon>Ascomycota</taxon>
        <taxon>Pezizomycotina</taxon>
        <taxon>Leotiomycetes</taxon>
        <taxon>Leotiomycetes incertae sedis</taxon>
        <taxon>Scytalidium</taxon>
    </lineage>
</organism>
<dbReference type="InterPro" id="IPR002364">
    <property type="entry name" value="Quin_OxRdtase/zeta-crystal_CS"/>
</dbReference>
<proteinExistence type="predicted"/>
<dbReference type="InterPro" id="IPR020843">
    <property type="entry name" value="ER"/>
</dbReference>
<dbReference type="InterPro" id="IPR011032">
    <property type="entry name" value="GroES-like_sf"/>
</dbReference>
<dbReference type="InterPro" id="IPR051397">
    <property type="entry name" value="Zn-ADH-like_protein"/>
</dbReference>
<dbReference type="SMART" id="SM00829">
    <property type="entry name" value="PKS_ER"/>
    <property type="match status" value="1"/>
</dbReference>
<dbReference type="OrthoDB" id="10257049at2759"/>
<comment type="caution">
    <text evidence="2">The sequence shown here is derived from an EMBL/GenBank/DDBJ whole genome shotgun (WGS) entry which is preliminary data.</text>
</comment>
<dbReference type="Proteomes" id="UP000258309">
    <property type="component" value="Unassembled WGS sequence"/>
</dbReference>
<dbReference type="SUPFAM" id="SSF50129">
    <property type="entry name" value="GroES-like"/>
    <property type="match status" value="1"/>
</dbReference>
<dbReference type="GO" id="GO:0005739">
    <property type="term" value="C:mitochondrion"/>
    <property type="evidence" value="ECO:0007669"/>
    <property type="project" value="TreeGrafter"/>
</dbReference>
<evidence type="ECO:0000313" key="2">
    <source>
        <dbReference type="EMBL" id="RFU33154.1"/>
    </source>
</evidence>
<reference evidence="2 3" key="1">
    <citation type="submission" date="2018-05" db="EMBL/GenBank/DDBJ databases">
        <title>Draft genome sequence of Scytalidium lignicola DSM 105466, a ubiquitous saprotrophic fungus.</title>
        <authorList>
            <person name="Buettner E."/>
            <person name="Gebauer A.M."/>
            <person name="Hofrichter M."/>
            <person name="Liers C."/>
            <person name="Kellner H."/>
        </authorList>
    </citation>
    <scope>NUCLEOTIDE SEQUENCE [LARGE SCALE GENOMIC DNA]</scope>
    <source>
        <strain evidence="2 3">DSM 105466</strain>
    </source>
</reference>
<dbReference type="PROSITE" id="PS01162">
    <property type="entry name" value="QOR_ZETA_CRYSTAL"/>
    <property type="match status" value="1"/>
</dbReference>
<dbReference type="CDD" id="cd08241">
    <property type="entry name" value="QOR1"/>
    <property type="match status" value="1"/>
</dbReference>
<feature type="non-terminal residue" evidence="2">
    <location>
        <position position="339"/>
    </location>
</feature>
<dbReference type="Pfam" id="PF08240">
    <property type="entry name" value="ADH_N"/>
    <property type="match status" value="1"/>
</dbReference>
<dbReference type="Gene3D" id="3.40.50.720">
    <property type="entry name" value="NAD(P)-binding Rossmann-like Domain"/>
    <property type="match status" value="1"/>
</dbReference>
<evidence type="ECO:0000313" key="3">
    <source>
        <dbReference type="Proteomes" id="UP000258309"/>
    </source>
</evidence>
<dbReference type="SUPFAM" id="SSF51735">
    <property type="entry name" value="NAD(P)-binding Rossmann-fold domains"/>
    <property type="match status" value="1"/>
</dbReference>
<dbReference type="Pfam" id="PF00107">
    <property type="entry name" value="ADH_zinc_N"/>
    <property type="match status" value="1"/>
</dbReference>
<dbReference type="InterPro" id="IPR013154">
    <property type="entry name" value="ADH-like_N"/>
</dbReference>
<gene>
    <name evidence="2" type="ORF">B7463_g3188</name>
</gene>
<accession>A0A3E2HI99</accession>
<dbReference type="GO" id="GO:0008270">
    <property type="term" value="F:zinc ion binding"/>
    <property type="evidence" value="ECO:0007669"/>
    <property type="project" value="InterPro"/>
</dbReference>
<evidence type="ECO:0000259" key="1">
    <source>
        <dbReference type="SMART" id="SM00829"/>
    </source>
</evidence>
<dbReference type="AlphaFoldDB" id="A0A3E2HI99"/>
<dbReference type="InterPro" id="IPR036291">
    <property type="entry name" value="NAD(P)-bd_dom_sf"/>
</dbReference>
<dbReference type="EMBL" id="NCSJ02000040">
    <property type="protein sequence ID" value="RFU33154.1"/>
    <property type="molecule type" value="Genomic_DNA"/>
</dbReference>
<dbReference type="PANTHER" id="PTHR43677">
    <property type="entry name" value="SHORT-CHAIN DEHYDROGENASE/REDUCTASE"/>
    <property type="match status" value="1"/>
</dbReference>